<feature type="non-terminal residue" evidence="4">
    <location>
        <position position="1"/>
    </location>
</feature>
<dbReference type="Pfam" id="PF00082">
    <property type="entry name" value="Peptidase_S8"/>
    <property type="match status" value="1"/>
</dbReference>
<evidence type="ECO:0000259" key="3">
    <source>
        <dbReference type="Pfam" id="PF00082"/>
    </source>
</evidence>
<protein>
    <submittedName>
        <fullName evidence="4">S8 family serine peptidase</fullName>
    </submittedName>
</protein>
<feature type="non-terminal residue" evidence="4">
    <location>
        <position position="94"/>
    </location>
</feature>
<keyword evidence="5" id="KW-1185">Reference proteome</keyword>
<dbReference type="InterPro" id="IPR000209">
    <property type="entry name" value="Peptidase_S8/S53_dom"/>
</dbReference>
<dbReference type="RefSeq" id="WP_409097907.1">
    <property type="nucleotide sequence ID" value="NZ_JBJVNE010000207.1"/>
</dbReference>
<gene>
    <name evidence="4" type="ORF">ACKI1S_47515</name>
</gene>
<evidence type="ECO:0000256" key="2">
    <source>
        <dbReference type="PROSITE-ProRule" id="PRU01240"/>
    </source>
</evidence>
<reference evidence="4 5" key="1">
    <citation type="submission" date="2024-12" db="EMBL/GenBank/DDBJ databases">
        <title>Forecasting of Potato common scab and diversities of Pathogenic streptomyces spp. in china.</title>
        <authorList>
            <person name="Handique U."/>
            <person name="Wu J."/>
        </authorList>
    </citation>
    <scope>NUCLEOTIDE SEQUENCE [LARGE SCALE GENOMIC DNA]</scope>
    <source>
        <strain evidence="4 5">ZRIMU1585</strain>
    </source>
</reference>
<dbReference type="PANTHER" id="PTHR43399:SF4">
    <property type="entry name" value="CELL WALL-ASSOCIATED PROTEASE"/>
    <property type="match status" value="1"/>
</dbReference>
<dbReference type="Gene3D" id="3.40.50.200">
    <property type="entry name" value="Peptidase S8/S53 domain"/>
    <property type="match status" value="1"/>
</dbReference>
<feature type="domain" description="Peptidase S8/S53" evidence="3">
    <location>
        <begin position="1"/>
        <end position="94"/>
    </location>
</feature>
<comment type="caution">
    <text evidence="4">The sequence shown here is derived from an EMBL/GenBank/DDBJ whole genome shotgun (WGS) entry which is preliminary data.</text>
</comment>
<comment type="caution">
    <text evidence="2">Lacks conserved residue(s) required for the propagation of feature annotation.</text>
</comment>
<dbReference type="PROSITE" id="PS00137">
    <property type="entry name" value="SUBTILASE_HIS"/>
    <property type="match status" value="1"/>
</dbReference>
<evidence type="ECO:0000313" key="4">
    <source>
        <dbReference type="EMBL" id="MFM9653686.1"/>
    </source>
</evidence>
<dbReference type="SUPFAM" id="SSF52743">
    <property type="entry name" value="Subtilisin-like"/>
    <property type="match status" value="1"/>
</dbReference>
<dbReference type="PROSITE" id="PS51892">
    <property type="entry name" value="SUBTILASE"/>
    <property type="match status" value="1"/>
</dbReference>
<evidence type="ECO:0000256" key="1">
    <source>
        <dbReference type="ARBA" id="ARBA00011073"/>
    </source>
</evidence>
<dbReference type="PANTHER" id="PTHR43399">
    <property type="entry name" value="SUBTILISIN-RELATED"/>
    <property type="match status" value="1"/>
</dbReference>
<comment type="similarity">
    <text evidence="1 2">Belongs to the peptidase S8 family.</text>
</comment>
<dbReference type="EMBL" id="JBJVNE010000207">
    <property type="protein sequence ID" value="MFM9653686.1"/>
    <property type="molecule type" value="Genomic_DNA"/>
</dbReference>
<dbReference type="InterPro" id="IPR036852">
    <property type="entry name" value="Peptidase_S8/S53_dom_sf"/>
</dbReference>
<dbReference type="InterPro" id="IPR051048">
    <property type="entry name" value="Peptidase_S8/S53_subtilisin"/>
</dbReference>
<name>A0ABW9IZ45_STRGJ</name>
<organism evidence="4 5">
    <name type="scientific">Streptomyces galilaeus</name>
    <dbReference type="NCBI Taxonomy" id="33899"/>
    <lineage>
        <taxon>Bacteria</taxon>
        <taxon>Bacillati</taxon>
        <taxon>Actinomycetota</taxon>
        <taxon>Actinomycetes</taxon>
        <taxon>Kitasatosporales</taxon>
        <taxon>Streptomycetaceae</taxon>
        <taxon>Streptomyces</taxon>
    </lineage>
</organism>
<dbReference type="Proteomes" id="UP001631993">
    <property type="component" value="Unassembled WGS sequence"/>
</dbReference>
<proteinExistence type="inferred from homology"/>
<dbReference type="InterPro" id="IPR022398">
    <property type="entry name" value="Peptidase_S8_His-AS"/>
</dbReference>
<accession>A0ABW9IZ45</accession>
<evidence type="ECO:0000313" key="5">
    <source>
        <dbReference type="Proteomes" id="UP001631993"/>
    </source>
</evidence>
<sequence length="94" mass="10082">HGTHVTGIIGAERNNGIGIDGVANAVKLMILRVVPDGDEYDKDVALAIRYAVDNGAKVINMSFGKSFSPEKRWVDSAVKYAMDKDVLLIHAAGN</sequence>